<feature type="binding site" evidence="16">
    <location>
        <position position="118"/>
    </location>
    <ligand>
        <name>Ca(2+)</name>
        <dbReference type="ChEBI" id="CHEBI:29108"/>
        <label>1</label>
    </ligand>
</feature>
<dbReference type="EC" id="1.11.1.7" evidence="4 19"/>
<feature type="disulfide bond" evidence="18">
    <location>
        <begin position="65"/>
        <end position="145"/>
    </location>
</feature>
<evidence type="ECO:0000256" key="2">
    <source>
        <dbReference type="ARBA" id="ARBA00002322"/>
    </source>
</evidence>
<dbReference type="InterPro" id="IPR010255">
    <property type="entry name" value="Haem_peroxidase_sf"/>
</dbReference>
<organism evidence="21 22">
    <name type="scientific">Acacia crassicarpa</name>
    <name type="common">northern wattle</name>
    <dbReference type="NCBI Taxonomy" id="499986"/>
    <lineage>
        <taxon>Eukaryota</taxon>
        <taxon>Viridiplantae</taxon>
        <taxon>Streptophyta</taxon>
        <taxon>Embryophyta</taxon>
        <taxon>Tracheophyta</taxon>
        <taxon>Spermatophyta</taxon>
        <taxon>Magnoliopsida</taxon>
        <taxon>eudicotyledons</taxon>
        <taxon>Gunneridae</taxon>
        <taxon>Pentapetalae</taxon>
        <taxon>rosids</taxon>
        <taxon>fabids</taxon>
        <taxon>Fabales</taxon>
        <taxon>Fabaceae</taxon>
        <taxon>Caesalpinioideae</taxon>
        <taxon>mimosoid clade</taxon>
        <taxon>Acacieae</taxon>
        <taxon>Acacia</taxon>
    </lineage>
</organism>
<comment type="cofactor">
    <cofactor evidence="16 19">
        <name>heme b</name>
        <dbReference type="ChEBI" id="CHEBI:60344"/>
    </cofactor>
    <text evidence="16 19">Binds 1 heme b (iron(II)-protoporphyrin IX) group per subunit.</text>
</comment>
<evidence type="ECO:0000256" key="9">
    <source>
        <dbReference type="ARBA" id="ARBA00023002"/>
    </source>
</evidence>
<dbReference type="GO" id="GO:0020037">
    <property type="term" value="F:heme binding"/>
    <property type="evidence" value="ECO:0007669"/>
    <property type="project" value="UniProtKB-UniRule"/>
</dbReference>
<dbReference type="Proteomes" id="UP001293593">
    <property type="component" value="Unassembled WGS sequence"/>
</dbReference>
<feature type="chain" id="PRO_5041777087" description="Peroxidase" evidence="19">
    <location>
        <begin position="36"/>
        <end position="358"/>
    </location>
</feature>
<keyword evidence="5 19" id="KW-0575">Peroxidase</keyword>
<keyword evidence="19" id="KW-0732">Signal</keyword>
<keyword evidence="10 16" id="KW-0408">Iron</keyword>
<keyword evidence="19" id="KW-0964">Secreted</keyword>
<dbReference type="CDD" id="cd00693">
    <property type="entry name" value="secretory_peroxidase"/>
    <property type="match status" value="1"/>
</dbReference>
<comment type="function">
    <text evidence="2">Removal of H(2)O(2), oxidation of toxic reductants, biosynthesis and degradation of lignin, suberization, auxin catabolism, response to environmental stresses such as wounding, pathogen attack and oxidative stress. These functions might be dependent on each isozyme/isoform in each plant tissue.</text>
</comment>
<dbReference type="Gene3D" id="1.10.420.10">
    <property type="entry name" value="Peroxidase, domain 2"/>
    <property type="match status" value="1"/>
</dbReference>
<feature type="active site" description="Proton acceptor" evidence="14">
    <location>
        <position position="96"/>
    </location>
</feature>
<keyword evidence="6 19" id="KW-0349">Heme</keyword>
<evidence type="ECO:0000256" key="14">
    <source>
        <dbReference type="PIRSR" id="PIRSR600823-1"/>
    </source>
</evidence>
<evidence type="ECO:0000256" key="5">
    <source>
        <dbReference type="ARBA" id="ARBA00022559"/>
    </source>
</evidence>
<feature type="binding site" evidence="16">
    <location>
        <position position="104"/>
    </location>
    <ligand>
        <name>Ca(2+)</name>
        <dbReference type="ChEBI" id="CHEBI:29108"/>
        <label>1</label>
    </ligand>
</feature>
<dbReference type="PROSITE" id="PS50873">
    <property type="entry name" value="PEROXIDASE_4"/>
    <property type="match status" value="1"/>
</dbReference>
<sequence>MASSNNSNNRLLVSHISLSLIVLFCVFMCPHKVHTFPNYGYYNYPPPAYGPGGRTLDFNFYDTTCPNLLMIVRSTLWPAINKDPRMAASLLRLHFHDCIVNGCDGSVLLDDTEEIKGEKKAGPNMNSVRGFEVIDAIKTNLEASCPSTVSCADILALAAREAVLQAGGPSWAVGLGRRDSLTASMDAANQQIPSPFESLQNITAKFTSKGLNLRDVVVLSGSHTIGFAQCFTFKGRLFNFKGSGKPDPAMDSLLLSGLQSRCPNKNSSNANLAPLDVVSFSRFDNAYYSNLVRNSGLLQSDQVLYADPTTVDLVNYYSTNQFAFFNDFAVSMAKLSSVGVLTGQNGQVRLKCGSVNPH</sequence>
<feature type="binding site" evidence="16">
    <location>
        <position position="106"/>
    </location>
    <ligand>
        <name>Ca(2+)</name>
        <dbReference type="ChEBI" id="CHEBI:29108"/>
        <label>1</label>
    </ligand>
</feature>
<dbReference type="PROSITE" id="PS00435">
    <property type="entry name" value="PEROXIDASE_1"/>
    <property type="match status" value="1"/>
</dbReference>
<feature type="binding site" description="axial binding residue" evidence="16">
    <location>
        <position position="223"/>
    </location>
    <ligand>
        <name>heme b</name>
        <dbReference type="ChEBI" id="CHEBI:60344"/>
    </ligand>
    <ligandPart>
        <name>Fe</name>
        <dbReference type="ChEBI" id="CHEBI:18248"/>
    </ligandPart>
</feature>
<feature type="signal peptide" evidence="19">
    <location>
        <begin position="1"/>
        <end position="35"/>
    </location>
</feature>
<gene>
    <name evidence="21" type="ORF">QN277_001460</name>
</gene>
<dbReference type="GO" id="GO:0005576">
    <property type="term" value="C:extracellular region"/>
    <property type="evidence" value="ECO:0007669"/>
    <property type="project" value="UniProtKB-SubCell"/>
</dbReference>
<feature type="binding site" evidence="16">
    <location>
        <position position="224"/>
    </location>
    <ligand>
        <name>Ca(2+)</name>
        <dbReference type="ChEBI" id="CHEBI:29108"/>
        <label>2</label>
    </ligand>
</feature>
<comment type="subcellular location">
    <subcellularLocation>
        <location evidence="19">Secreted</location>
    </subcellularLocation>
</comment>
<dbReference type="PROSITE" id="PS00436">
    <property type="entry name" value="PEROXIDASE_2"/>
    <property type="match status" value="1"/>
</dbReference>
<keyword evidence="7 16" id="KW-0479">Metal-binding</keyword>
<evidence type="ECO:0000256" key="16">
    <source>
        <dbReference type="PIRSR" id="PIRSR600823-3"/>
    </source>
</evidence>
<dbReference type="PANTHER" id="PTHR31388:SF34">
    <property type="entry name" value="PEROXIDASE 10"/>
    <property type="match status" value="1"/>
</dbReference>
<feature type="site" description="Transition state stabilizer" evidence="17">
    <location>
        <position position="92"/>
    </location>
</feature>
<comment type="catalytic activity">
    <reaction evidence="1 19">
        <text>2 a phenolic donor + H2O2 = 2 a phenolic radical donor + 2 H2O</text>
        <dbReference type="Rhea" id="RHEA:56136"/>
        <dbReference type="ChEBI" id="CHEBI:15377"/>
        <dbReference type="ChEBI" id="CHEBI:16240"/>
        <dbReference type="ChEBI" id="CHEBI:139520"/>
        <dbReference type="ChEBI" id="CHEBI:139521"/>
        <dbReference type="EC" id="1.11.1.7"/>
    </reaction>
</comment>
<evidence type="ECO:0000259" key="20">
    <source>
        <dbReference type="PROSITE" id="PS50873"/>
    </source>
</evidence>
<comment type="similarity">
    <text evidence="19">Belongs to the peroxidase family. Classical plant (class III) peroxidase subfamily.</text>
</comment>
<dbReference type="GO" id="GO:0046872">
    <property type="term" value="F:metal ion binding"/>
    <property type="evidence" value="ECO:0007669"/>
    <property type="project" value="UniProtKB-UniRule"/>
</dbReference>
<keyword evidence="13 19" id="KW-0376">Hydrogen peroxide</keyword>
<evidence type="ECO:0000313" key="21">
    <source>
        <dbReference type="EMBL" id="KAK4284660.1"/>
    </source>
</evidence>
<evidence type="ECO:0000256" key="12">
    <source>
        <dbReference type="ARBA" id="ARBA00023180"/>
    </source>
</evidence>
<dbReference type="GO" id="GO:0140825">
    <property type="term" value="F:lactoperoxidase activity"/>
    <property type="evidence" value="ECO:0007669"/>
    <property type="project" value="UniProtKB-EC"/>
</dbReference>
<feature type="disulfide bond" evidence="18">
    <location>
        <begin position="98"/>
        <end position="103"/>
    </location>
</feature>
<dbReference type="EMBL" id="JAWXYG010000001">
    <property type="protein sequence ID" value="KAK4284660.1"/>
    <property type="molecule type" value="Genomic_DNA"/>
</dbReference>
<dbReference type="PRINTS" id="PR00458">
    <property type="entry name" value="PEROXIDASE"/>
</dbReference>
<protein>
    <recommendedName>
        <fullName evidence="4 19">Peroxidase</fullName>
        <ecNumber evidence="4 19">1.11.1.7</ecNumber>
    </recommendedName>
</protein>
<evidence type="ECO:0000313" key="22">
    <source>
        <dbReference type="Proteomes" id="UP001293593"/>
    </source>
</evidence>
<evidence type="ECO:0000256" key="7">
    <source>
        <dbReference type="ARBA" id="ARBA00022723"/>
    </source>
</evidence>
<dbReference type="AlphaFoldDB" id="A0AAE1TID6"/>
<evidence type="ECO:0000256" key="13">
    <source>
        <dbReference type="ARBA" id="ARBA00023324"/>
    </source>
</evidence>
<feature type="binding site" evidence="16">
    <location>
        <position position="284"/>
    </location>
    <ligand>
        <name>Ca(2+)</name>
        <dbReference type="ChEBI" id="CHEBI:29108"/>
        <label>2</label>
    </ligand>
</feature>
<keyword evidence="8 16" id="KW-0106">Calcium</keyword>
<evidence type="ECO:0000256" key="15">
    <source>
        <dbReference type="PIRSR" id="PIRSR600823-2"/>
    </source>
</evidence>
<dbReference type="FunFam" id="1.10.420.10:FF:000001">
    <property type="entry name" value="Peroxidase"/>
    <property type="match status" value="1"/>
</dbReference>
<feature type="binding site" evidence="16">
    <location>
        <position position="276"/>
    </location>
    <ligand>
        <name>Ca(2+)</name>
        <dbReference type="ChEBI" id="CHEBI:29108"/>
        <label>2</label>
    </ligand>
</feature>
<feature type="disulfide bond" evidence="18">
    <location>
        <begin position="151"/>
        <end position="352"/>
    </location>
</feature>
<evidence type="ECO:0000256" key="1">
    <source>
        <dbReference type="ARBA" id="ARBA00000189"/>
    </source>
</evidence>
<keyword evidence="12" id="KW-0325">Glycoprotein</keyword>
<feature type="binding site" evidence="16">
    <location>
        <position position="97"/>
    </location>
    <ligand>
        <name>Ca(2+)</name>
        <dbReference type="ChEBI" id="CHEBI:29108"/>
        <label>1</label>
    </ligand>
</feature>
<dbReference type="InterPro" id="IPR033905">
    <property type="entry name" value="Secretory_peroxidase"/>
</dbReference>
<evidence type="ECO:0000256" key="18">
    <source>
        <dbReference type="PIRSR" id="PIRSR600823-5"/>
    </source>
</evidence>
<evidence type="ECO:0000256" key="10">
    <source>
        <dbReference type="ARBA" id="ARBA00023004"/>
    </source>
</evidence>
<keyword evidence="11 18" id="KW-1015">Disulfide bond</keyword>
<dbReference type="PRINTS" id="PR00461">
    <property type="entry name" value="PLPEROXIDASE"/>
</dbReference>
<comment type="caution">
    <text evidence="21">The sequence shown here is derived from an EMBL/GenBank/DDBJ whole genome shotgun (WGS) entry which is preliminary data.</text>
</comment>
<dbReference type="InterPro" id="IPR002016">
    <property type="entry name" value="Haem_peroxidase"/>
</dbReference>
<name>A0AAE1TID6_9FABA</name>
<comment type="similarity">
    <text evidence="3">Belongs to the peroxidase family. Ascorbate peroxidase subfamily.</text>
</comment>
<evidence type="ECO:0000256" key="17">
    <source>
        <dbReference type="PIRSR" id="PIRSR600823-4"/>
    </source>
</evidence>
<dbReference type="FunFam" id="1.10.520.10:FF:000001">
    <property type="entry name" value="Peroxidase"/>
    <property type="match status" value="1"/>
</dbReference>
<evidence type="ECO:0000256" key="8">
    <source>
        <dbReference type="ARBA" id="ARBA00022837"/>
    </source>
</evidence>
<comment type="cofactor">
    <cofactor evidence="16 19">
        <name>Ca(2+)</name>
        <dbReference type="ChEBI" id="CHEBI:29108"/>
    </cofactor>
    <text evidence="16 19">Binds 2 calcium ions per subunit.</text>
</comment>
<feature type="binding site" evidence="16">
    <location>
        <position position="102"/>
    </location>
    <ligand>
        <name>Ca(2+)</name>
        <dbReference type="ChEBI" id="CHEBI:29108"/>
        <label>1</label>
    </ligand>
</feature>
<keyword evidence="22" id="KW-1185">Reference proteome</keyword>
<feature type="disulfide bond" evidence="18">
    <location>
        <begin position="230"/>
        <end position="262"/>
    </location>
</feature>
<evidence type="ECO:0000256" key="4">
    <source>
        <dbReference type="ARBA" id="ARBA00012313"/>
    </source>
</evidence>
<dbReference type="SUPFAM" id="SSF48113">
    <property type="entry name" value="Heme-dependent peroxidases"/>
    <property type="match status" value="1"/>
</dbReference>
<dbReference type="InterPro" id="IPR000823">
    <property type="entry name" value="Peroxidase_pln"/>
</dbReference>
<feature type="domain" description="Plant heme peroxidase family profile" evidence="20">
    <location>
        <begin position="55"/>
        <end position="356"/>
    </location>
</feature>
<dbReference type="GO" id="GO:0042744">
    <property type="term" value="P:hydrogen peroxide catabolic process"/>
    <property type="evidence" value="ECO:0007669"/>
    <property type="project" value="UniProtKB-KW"/>
</dbReference>
<feature type="binding site" evidence="15">
    <location>
        <position position="193"/>
    </location>
    <ligand>
        <name>substrate</name>
    </ligand>
</feature>
<evidence type="ECO:0000256" key="19">
    <source>
        <dbReference type="RuleBase" id="RU362060"/>
    </source>
</evidence>
<accession>A0AAE1TID6</accession>
<keyword evidence="9 19" id="KW-0560">Oxidoreductase</keyword>
<dbReference type="Gene3D" id="1.10.520.10">
    <property type="match status" value="1"/>
</dbReference>
<proteinExistence type="inferred from homology"/>
<dbReference type="GO" id="GO:0006979">
    <property type="term" value="P:response to oxidative stress"/>
    <property type="evidence" value="ECO:0007669"/>
    <property type="project" value="UniProtKB-UniRule"/>
</dbReference>
<reference evidence="21" key="1">
    <citation type="submission" date="2023-10" db="EMBL/GenBank/DDBJ databases">
        <title>Chromosome-level genome of the transformable northern wattle, Acacia crassicarpa.</title>
        <authorList>
            <person name="Massaro I."/>
            <person name="Sinha N.R."/>
            <person name="Poethig S."/>
            <person name="Leichty A.R."/>
        </authorList>
    </citation>
    <scope>NUCLEOTIDE SEQUENCE</scope>
    <source>
        <strain evidence="21">Acra3RX</strain>
        <tissue evidence="21">Leaf</tissue>
    </source>
</reference>
<evidence type="ECO:0000256" key="11">
    <source>
        <dbReference type="ARBA" id="ARBA00023157"/>
    </source>
</evidence>
<evidence type="ECO:0000256" key="6">
    <source>
        <dbReference type="ARBA" id="ARBA00022617"/>
    </source>
</evidence>
<dbReference type="InterPro" id="IPR019794">
    <property type="entry name" value="Peroxidases_AS"/>
</dbReference>
<dbReference type="InterPro" id="IPR019793">
    <property type="entry name" value="Peroxidases_heam-ligand_BS"/>
</dbReference>
<dbReference type="PANTHER" id="PTHR31388">
    <property type="entry name" value="PEROXIDASE 72-RELATED"/>
    <property type="match status" value="1"/>
</dbReference>
<evidence type="ECO:0000256" key="3">
    <source>
        <dbReference type="ARBA" id="ARBA00006873"/>
    </source>
</evidence>
<feature type="binding site" evidence="16">
    <location>
        <position position="100"/>
    </location>
    <ligand>
        <name>Ca(2+)</name>
        <dbReference type="ChEBI" id="CHEBI:29108"/>
        <label>1</label>
    </ligand>
</feature>
<dbReference type="Pfam" id="PF00141">
    <property type="entry name" value="peroxidase"/>
    <property type="match status" value="1"/>
</dbReference>